<evidence type="ECO:0000313" key="3">
    <source>
        <dbReference type="Proteomes" id="UP001165065"/>
    </source>
</evidence>
<feature type="chain" id="PRO_5040875877" description="SLH domain-containing protein" evidence="1">
    <location>
        <begin position="26"/>
        <end position="223"/>
    </location>
</feature>
<feature type="signal peptide" evidence="1">
    <location>
        <begin position="1"/>
        <end position="25"/>
    </location>
</feature>
<evidence type="ECO:0000256" key="1">
    <source>
        <dbReference type="SAM" id="SignalP"/>
    </source>
</evidence>
<dbReference type="AlphaFoldDB" id="A0A9W7LGD2"/>
<comment type="caution">
    <text evidence="2">The sequence shown here is derived from an EMBL/GenBank/DDBJ whole genome shotgun (WGS) entry which is preliminary data.</text>
</comment>
<accession>A0A9W7LGD2</accession>
<gene>
    <name evidence="2" type="ORF">TrCOL_g13548</name>
</gene>
<protein>
    <recommendedName>
        <fullName evidence="4">SLH domain-containing protein</fullName>
    </recommendedName>
</protein>
<sequence>MKSRISSAVLVTLLVLAIFTPSVMAAPGDYVDTSEEDMEEEIIIRDDGTSTEERPKLPARPPFTLHDYNSDLHAWIVPIDEYETLKLLVETGYHRATASGYMEEGTGKMTAAGIYEMIMYSLNPDAQDVSSEEEEAVRDFVDTFRAKEGLKDDDMGLNVNYLNKGTPFKSMKNLLIKLRDARRQTYNRRLSGGVGFGDLWEHENHVDTMTEMPAGETGRRLLD</sequence>
<dbReference type="EMBL" id="BRYA01000468">
    <property type="protein sequence ID" value="GMI49123.1"/>
    <property type="molecule type" value="Genomic_DNA"/>
</dbReference>
<proteinExistence type="predicted"/>
<name>A0A9W7LGD2_9STRA</name>
<keyword evidence="3" id="KW-1185">Reference proteome</keyword>
<organism evidence="2 3">
    <name type="scientific">Triparma columacea</name>
    <dbReference type="NCBI Taxonomy" id="722753"/>
    <lineage>
        <taxon>Eukaryota</taxon>
        <taxon>Sar</taxon>
        <taxon>Stramenopiles</taxon>
        <taxon>Ochrophyta</taxon>
        <taxon>Bolidophyceae</taxon>
        <taxon>Parmales</taxon>
        <taxon>Triparmaceae</taxon>
        <taxon>Triparma</taxon>
    </lineage>
</organism>
<evidence type="ECO:0008006" key="4">
    <source>
        <dbReference type="Google" id="ProtNLM"/>
    </source>
</evidence>
<evidence type="ECO:0000313" key="2">
    <source>
        <dbReference type="EMBL" id="GMI49123.1"/>
    </source>
</evidence>
<dbReference type="Proteomes" id="UP001165065">
    <property type="component" value="Unassembled WGS sequence"/>
</dbReference>
<dbReference type="OrthoDB" id="191721at2759"/>
<reference evidence="3" key="1">
    <citation type="journal article" date="2023" name="Commun. Biol.">
        <title>Genome analysis of Parmales, the sister group of diatoms, reveals the evolutionary specialization of diatoms from phago-mixotrophs to photoautotrophs.</title>
        <authorList>
            <person name="Ban H."/>
            <person name="Sato S."/>
            <person name="Yoshikawa S."/>
            <person name="Yamada K."/>
            <person name="Nakamura Y."/>
            <person name="Ichinomiya M."/>
            <person name="Sato N."/>
            <person name="Blanc-Mathieu R."/>
            <person name="Endo H."/>
            <person name="Kuwata A."/>
            <person name="Ogata H."/>
        </authorList>
    </citation>
    <scope>NUCLEOTIDE SEQUENCE [LARGE SCALE GENOMIC DNA]</scope>
</reference>
<keyword evidence="1" id="KW-0732">Signal</keyword>